<dbReference type="Proteomes" id="UP001234297">
    <property type="component" value="Chromosome 8"/>
</dbReference>
<keyword evidence="2" id="KW-1185">Reference proteome</keyword>
<protein>
    <submittedName>
        <fullName evidence="1">Uncharacterized protein</fullName>
    </submittedName>
</protein>
<comment type="caution">
    <text evidence="1">The sequence shown here is derived from an EMBL/GenBank/DDBJ whole genome shotgun (WGS) entry which is preliminary data.</text>
</comment>
<evidence type="ECO:0000313" key="1">
    <source>
        <dbReference type="EMBL" id="KAJ8632773.1"/>
    </source>
</evidence>
<proteinExistence type="predicted"/>
<accession>A0ACC2LI31</accession>
<dbReference type="EMBL" id="CM056816">
    <property type="protein sequence ID" value="KAJ8632773.1"/>
    <property type="molecule type" value="Genomic_DNA"/>
</dbReference>
<evidence type="ECO:0000313" key="2">
    <source>
        <dbReference type="Proteomes" id="UP001234297"/>
    </source>
</evidence>
<sequence length="100" mass="11080">MLQLRHDILDHLHWFVGNEENIGALSDQWIPRAVQRTAHPNPPNSLLVVISSRRARQINLVGPLISSGSGGRATQWRGSVAFPLAGRIYPAGRRKRLANA</sequence>
<organism evidence="1 2">
    <name type="scientific">Persea americana</name>
    <name type="common">Avocado</name>
    <dbReference type="NCBI Taxonomy" id="3435"/>
    <lineage>
        <taxon>Eukaryota</taxon>
        <taxon>Viridiplantae</taxon>
        <taxon>Streptophyta</taxon>
        <taxon>Embryophyta</taxon>
        <taxon>Tracheophyta</taxon>
        <taxon>Spermatophyta</taxon>
        <taxon>Magnoliopsida</taxon>
        <taxon>Magnoliidae</taxon>
        <taxon>Laurales</taxon>
        <taxon>Lauraceae</taxon>
        <taxon>Persea</taxon>
    </lineage>
</organism>
<gene>
    <name evidence="1" type="ORF">MRB53_026109</name>
</gene>
<name>A0ACC2LI31_PERAE</name>
<reference evidence="1 2" key="1">
    <citation type="journal article" date="2022" name="Hortic Res">
        <title>A haplotype resolved chromosomal level avocado genome allows analysis of novel avocado genes.</title>
        <authorList>
            <person name="Nath O."/>
            <person name="Fletcher S.J."/>
            <person name="Hayward A."/>
            <person name="Shaw L.M."/>
            <person name="Masouleh A.K."/>
            <person name="Furtado A."/>
            <person name="Henry R.J."/>
            <person name="Mitter N."/>
        </authorList>
    </citation>
    <scope>NUCLEOTIDE SEQUENCE [LARGE SCALE GENOMIC DNA]</scope>
    <source>
        <strain evidence="2">cv. Hass</strain>
    </source>
</reference>